<keyword evidence="13" id="KW-1185">Reference proteome</keyword>
<evidence type="ECO:0000256" key="1">
    <source>
        <dbReference type="ARBA" id="ARBA00004155"/>
    </source>
</evidence>
<feature type="transmembrane region" description="Helical" evidence="11">
    <location>
        <begin position="178"/>
        <end position="202"/>
    </location>
</feature>
<comment type="subcellular location">
    <subcellularLocation>
        <location evidence="1">Lysosome membrane</location>
        <topology evidence="1">Multi-pass membrane protein</topology>
    </subcellularLocation>
</comment>
<sequence>MSSKQRVARNNPSPIVEEQSFMMSSSMLTAVDKVNESESVKTAVTPMRWFVLFLFSCYVILQYFSWNIFGPISSSVKKTFHWNNTDISMLANWDTILFVIFSMQMYWLVQRNGLRITLLMSLSMMTIGAVFRCIPLKNDWAKWILNTGQIFNGLGGMLAQAAAPFLSSTWFPAKQRTTATAIASLSCPLGIAISHLIGPAFVPDLIIKNESNPFDEQNTASRLIMRTRIEYLMYLEFALSALLLFASIFCFRNKPPYPPSNSASFEKIKFKIGLVRLIKIKDFWLIMAVASSVTGVYSGWGAMLAVNLRGNGLDISQKECGLVGFITTMSSVFGGIMVGKLADRFNCRLKLIIVVLYSIASTTFLWITLICEKIAPFSRASVYISCIIGGFCINGSIPLLFELVVELTYPVPETVSIAFISVVNNLFAFIFLLILGIPNIGVSWMNWCLFAICIMSLGMLFFVSENYKRMKIDEKNQEIFEK</sequence>
<dbReference type="PROSITE" id="PS50850">
    <property type="entry name" value="MFS"/>
    <property type="match status" value="1"/>
</dbReference>
<organism evidence="13 14">
    <name type="scientific">Hydra vulgaris</name>
    <name type="common">Hydra</name>
    <name type="synonym">Hydra attenuata</name>
    <dbReference type="NCBI Taxonomy" id="6087"/>
    <lineage>
        <taxon>Eukaryota</taxon>
        <taxon>Metazoa</taxon>
        <taxon>Cnidaria</taxon>
        <taxon>Hydrozoa</taxon>
        <taxon>Hydroidolina</taxon>
        <taxon>Anthoathecata</taxon>
        <taxon>Aplanulata</taxon>
        <taxon>Hydridae</taxon>
        <taxon>Hydra</taxon>
    </lineage>
</organism>
<evidence type="ECO:0000256" key="5">
    <source>
        <dbReference type="ARBA" id="ARBA00022989"/>
    </source>
</evidence>
<feature type="transmembrane region" description="Helical" evidence="11">
    <location>
        <begin position="382"/>
        <end position="405"/>
    </location>
</feature>
<dbReference type="InterPro" id="IPR011701">
    <property type="entry name" value="MFS"/>
</dbReference>
<keyword evidence="5 11" id="KW-1133">Transmembrane helix</keyword>
<protein>
    <submittedName>
        <fullName evidence="14 15">Solute carrier family 49 member 4 homolog isoform X2</fullName>
    </submittedName>
</protein>
<dbReference type="PANTHER" id="PTHR10924:SF27">
    <property type="entry name" value="SOLUTE CARRIER FAMILY 49 MEMBER 4"/>
    <property type="match status" value="1"/>
</dbReference>
<dbReference type="InterPro" id="IPR049604">
    <property type="entry name" value="SLC49A4-like"/>
</dbReference>
<comment type="function">
    <text evidence="9">Mediates H(+)-dependent pyridoxine transport.</text>
</comment>
<evidence type="ECO:0000313" key="13">
    <source>
        <dbReference type="Proteomes" id="UP001652625"/>
    </source>
</evidence>
<dbReference type="SUPFAM" id="SSF103473">
    <property type="entry name" value="MFS general substrate transporter"/>
    <property type="match status" value="1"/>
</dbReference>
<dbReference type="InterPro" id="IPR020846">
    <property type="entry name" value="MFS_dom"/>
</dbReference>
<feature type="transmembrane region" description="Helical" evidence="11">
    <location>
        <begin position="351"/>
        <end position="370"/>
    </location>
</feature>
<feature type="transmembrane region" description="Helical" evidence="11">
    <location>
        <begin position="231"/>
        <end position="251"/>
    </location>
</feature>
<dbReference type="Proteomes" id="UP001652625">
    <property type="component" value="Chromosome 06"/>
</dbReference>
<comment type="similarity">
    <text evidence="2">Belongs to the major facilitator superfamily.</text>
</comment>
<feature type="transmembrane region" description="Helical" evidence="11">
    <location>
        <begin position="49"/>
        <end position="69"/>
    </location>
</feature>
<dbReference type="InterPro" id="IPR036259">
    <property type="entry name" value="MFS_trans_sf"/>
</dbReference>
<feature type="transmembrane region" description="Helical" evidence="11">
    <location>
        <begin position="417"/>
        <end position="438"/>
    </location>
</feature>
<evidence type="ECO:0000256" key="10">
    <source>
        <dbReference type="ARBA" id="ARBA00048410"/>
    </source>
</evidence>
<evidence type="ECO:0000256" key="6">
    <source>
        <dbReference type="ARBA" id="ARBA00023136"/>
    </source>
</evidence>
<evidence type="ECO:0000256" key="8">
    <source>
        <dbReference type="ARBA" id="ARBA00023228"/>
    </source>
</evidence>
<reference evidence="14 15" key="1">
    <citation type="submission" date="2025-05" db="UniProtKB">
        <authorList>
            <consortium name="RefSeq"/>
        </authorList>
    </citation>
    <scope>IDENTIFICATION</scope>
</reference>
<feature type="domain" description="Major facilitator superfamily (MFS) profile" evidence="12">
    <location>
        <begin position="51"/>
        <end position="468"/>
    </location>
</feature>
<evidence type="ECO:0000313" key="15">
    <source>
        <dbReference type="RefSeq" id="XP_065655678.1"/>
    </source>
</evidence>
<feature type="transmembrane region" description="Helical" evidence="11">
    <location>
        <begin position="116"/>
        <end position="137"/>
    </location>
</feature>
<keyword evidence="6 11" id="KW-0472">Membrane</keyword>
<dbReference type="InterPro" id="IPR049680">
    <property type="entry name" value="FLVCR1-2_SLC49-like"/>
</dbReference>
<accession>A0ABM4C2A2</accession>
<feature type="transmembrane region" description="Helical" evidence="11">
    <location>
        <begin position="283"/>
        <end position="302"/>
    </location>
</feature>
<evidence type="ECO:0000256" key="11">
    <source>
        <dbReference type="SAM" id="Phobius"/>
    </source>
</evidence>
<feature type="transmembrane region" description="Helical" evidence="11">
    <location>
        <begin position="444"/>
        <end position="463"/>
    </location>
</feature>
<dbReference type="Pfam" id="PF07690">
    <property type="entry name" value="MFS_1"/>
    <property type="match status" value="1"/>
</dbReference>
<evidence type="ECO:0000313" key="14">
    <source>
        <dbReference type="RefSeq" id="XP_065655677.1"/>
    </source>
</evidence>
<name>A0ABM4C2A2_HYDVU</name>
<keyword evidence="4 11" id="KW-0812">Transmembrane</keyword>
<evidence type="ECO:0000256" key="9">
    <source>
        <dbReference type="ARBA" id="ARBA00037192"/>
    </source>
</evidence>
<dbReference type="CDD" id="cd17397">
    <property type="entry name" value="MFS_DIRC2"/>
    <property type="match status" value="1"/>
</dbReference>
<comment type="catalytic activity">
    <reaction evidence="10">
        <text>pyridoxine(out) + n H(+)(out) = pyridoxine(in) + n H(+)(in)</text>
        <dbReference type="Rhea" id="RHEA:76203"/>
        <dbReference type="ChEBI" id="CHEBI:15378"/>
        <dbReference type="ChEBI" id="CHEBI:16709"/>
    </reaction>
</comment>
<feature type="transmembrane region" description="Helical" evidence="11">
    <location>
        <begin position="143"/>
        <end position="166"/>
    </location>
</feature>
<dbReference type="GeneID" id="100204308"/>
<keyword evidence="7" id="KW-0325">Glycoprotein</keyword>
<dbReference type="RefSeq" id="XP_065655678.1">
    <property type="nucleotide sequence ID" value="XM_065799606.1"/>
</dbReference>
<feature type="transmembrane region" description="Helical" evidence="11">
    <location>
        <begin position="89"/>
        <end position="109"/>
    </location>
</feature>
<evidence type="ECO:0000256" key="2">
    <source>
        <dbReference type="ARBA" id="ARBA00008335"/>
    </source>
</evidence>
<feature type="transmembrane region" description="Helical" evidence="11">
    <location>
        <begin position="322"/>
        <end position="339"/>
    </location>
</feature>
<evidence type="ECO:0000256" key="4">
    <source>
        <dbReference type="ARBA" id="ARBA00022692"/>
    </source>
</evidence>
<proteinExistence type="inferred from homology"/>
<evidence type="ECO:0000256" key="3">
    <source>
        <dbReference type="ARBA" id="ARBA00022448"/>
    </source>
</evidence>
<gene>
    <name evidence="14 15" type="primary">LOC100204308</name>
</gene>
<keyword evidence="3" id="KW-0813">Transport</keyword>
<keyword evidence="8" id="KW-0458">Lysosome</keyword>
<evidence type="ECO:0000256" key="7">
    <source>
        <dbReference type="ARBA" id="ARBA00023180"/>
    </source>
</evidence>
<dbReference type="Gene3D" id="1.20.1250.20">
    <property type="entry name" value="MFS general substrate transporter like domains"/>
    <property type="match status" value="2"/>
</dbReference>
<evidence type="ECO:0000259" key="12">
    <source>
        <dbReference type="PROSITE" id="PS50850"/>
    </source>
</evidence>
<dbReference type="RefSeq" id="XP_065655677.1">
    <property type="nucleotide sequence ID" value="XM_065799605.1"/>
</dbReference>
<dbReference type="PANTHER" id="PTHR10924">
    <property type="entry name" value="MAJOR FACILITATOR SUPERFAMILY PROTEIN-RELATED"/>
    <property type="match status" value="1"/>
</dbReference>